<dbReference type="SUPFAM" id="SSF53383">
    <property type="entry name" value="PLP-dependent transferases"/>
    <property type="match status" value="1"/>
</dbReference>
<evidence type="ECO:0000259" key="1">
    <source>
        <dbReference type="Pfam" id="PF00155"/>
    </source>
</evidence>
<feature type="domain" description="Aminotransferase class I/classII large" evidence="1">
    <location>
        <begin position="37"/>
        <end position="357"/>
    </location>
</feature>
<name>A0A381PW32_9ZZZZ</name>
<dbReference type="InterPro" id="IPR015421">
    <property type="entry name" value="PyrdxlP-dep_Trfase_major"/>
</dbReference>
<dbReference type="EMBL" id="UINC01001104">
    <property type="protein sequence ID" value="SUZ70874.1"/>
    <property type="molecule type" value="Genomic_DNA"/>
</dbReference>
<dbReference type="InterPro" id="IPR015424">
    <property type="entry name" value="PyrdxlP-dep_Trfase"/>
</dbReference>
<dbReference type="InterPro" id="IPR015422">
    <property type="entry name" value="PyrdxlP-dep_Trfase_small"/>
</dbReference>
<reference evidence="2" key="1">
    <citation type="submission" date="2018-05" db="EMBL/GenBank/DDBJ databases">
        <authorList>
            <person name="Lanie J.A."/>
            <person name="Ng W.-L."/>
            <person name="Kazmierczak K.M."/>
            <person name="Andrzejewski T.M."/>
            <person name="Davidsen T.M."/>
            <person name="Wayne K.J."/>
            <person name="Tettelin H."/>
            <person name="Glass J.I."/>
            <person name="Rusch D."/>
            <person name="Podicherti R."/>
            <person name="Tsui H.-C.T."/>
            <person name="Winkler M.E."/>
        </authorList>
    </citation>
    <scope>NUCLEOTIDE SEQUENCE</scope>
</reference>
<sequence length="376" mass="42855">MTLLPDFKLETYFSEWEFKVRFNLCGSDMESISISELLKMAIKKDKKLWDNMQLGYTETYGSLALRSAIANTYKNVKPENILVFAGAEEGIFIAMHTLLTQDDHAIVITPNYQSLETIPNSICSVTGIGLDPNKNWNLDINKIKDAIRQNTRLISINFPHNPTGKIISENEFHSIVKIAEEKDIYLFSDEVYRLMEREKSLRLPQAADIYQKGLSLNVMSKAYGMPGLRIGWIALRNKKILSKMERLKHYLSICNSAPSEILATIALNSKENILERNKKIVADNLIILNQFFHKYPNLFDWNEPDGACIGYPKYHGEGDVEFFCKKLVKKTGVLLLPSSMFQSNVGPTPTNHFRIGYGKINMKDGLIALQEFLSKK</sequence>
<accession>A0A381PW32</accession>
<dbReference type="CDD" id="cd00609">
    <property type="entry name" value="AAT_like"/>
    <property type="match status" value="1"/>
</dbReference>
<dbReference type="GO" id="GO:0030170">
    <property type="term" value="F:pyridoxal phosphate binding"/>
    <property type="evidence" value="ECO:0007669"/>
    <property type="project" value="InterPro"/>
</dbReference>
<proteinExistence type="predicted"/>
<dbReference type="InterPro" id="IPR004839">
    <property type="entry name" value="Aminotransferase_I/II_large"/>
</dbReference>
<dbReference type="PANTHER" id="PTHR43510">
    <property type="entry name" value="AMINOTRANSFERASE FUNCTION, HYPOTHETICAL (EUROFUNG)"/>
    <property type="match status" value="1"/>
</dbReference>
<organism evidence="2">
    <name type="scientific">marine metagenome</name>
    <dbReference type="NCBI Taxonomy" id="408172"/>
    <lineage>
        <taxon>unclassified sequences</taxon>
        <taxon>metagenomes</taxon>
        <taxon>ecological metagenomes</taxon>
    </lineage>
</organism>
<evidence type="ECO:0000313" key="2">
    <source>
        <dbReference type="EMBL" id="SUZ70874.1"/>
    </source>
</evidence>
<dbReference type="Gene3D" id="3.40.640.10">
    <property type="entry name" value="Type I PLP-dependent aspartate aminotransferase-like (Major domain)"/>
    <property type="match status" value="1"/>
</dbReference>
<protein>
    <recommendedName>
        <fullName evidence="1">Aminotransferase class I/classII large domain-containing protein</fullName>
    </recommendedName>
</protein>
<dbReference type="AlphaFoldDB" id="A0A381PW32"/>
<dbReference type="Pfam" id="PF00155">
    <property type="entry name" value="Aminotran_1_2"/>
    <property type="match status" value="1"/>
</dbReference>
<dbReference type="Gene3D" id="3.90.1150.10">
    <property type="entry name" value="Aspartate Aminotransferase, domain 1"/>
    <property type="match status" value="1"/>
</dbReference>
<gene>
    <name evidence="2" type="ORF">METZ01_LOCUS23728</name>
</gene>
<dbReference type="PANTHER" id="PTHR43510:SF1">
    <property type="entry name" value="AMINOTRANSFERASE FUNCTION, HYPOTHETICAL (EUROFUNG)"/>
    <property type="match status" value="1"/>
</dbReference>